<dbReference type="RefSeq" id="WP_317075398.1">
    <property type="nucleotide sequence ID" value="NZ_CP166302.1"/>
</dbReference>
<dbReference type="InterPro" id="IPR036280">
    <property type="entry name" value="Multihaem_cyt_sf"/>
</dbReference>
<keyword evidence="5" id="KW-0349">Heme</keyword>
<evidence type="ECO:0000256" key="4">
    <source>
        <dbReference type="ARBA" id="ARBA00022448"/>
    </source>
</evidence>
<dbReference type="Gene3D" id="1.10.1130.10">
    <property type="entry name" value="Flavocytochrome C3, Chain A"/>
    <property type="match status" value="1"/>
</dbReference>
<keyword evidence="6" id="KW-0479">Metal-binding</keyword>
<keyword evidence="8 12" id="KW-0574">Periplasm</keyword>
<organism evidence="14 15">
    <name type="scientific">Oceanimonas smirnovii</name>
    <dbReference type="NCBI Taxonomy" id="264574"/>
    <lineage>
        <taxon>Bacteria</taxon>
        <taxon>Pseudomonadati</taxon>
        <taxon>Pseudomonadota</taxon>
        <taxon>Gammaproteobacteria</taxon>
        <taxon>Aeromonadales</taxon>
        <taxon>Aeromonadaceae</taxon>
        <taxon>Oceanimonas</taxon>
    </lineage>
</organism>
<keyword evidence="15" id="KW-1185">Reference proteome</keyword>
<protein>
    <recommendedName>
        <fullName evidence="3 12">Periplasmic nitrate reductase, electron transfer subunit</fullName>
    </recommendedName>
    <alternativeName>
        <fullName evidence="11 12">Diheme cytochrome c NapB</fullName>
    </alternativeName>
</protein>
<accession>A0ABW7P328</accession>
<feature type="signal peptide" evidence="13">
    <location>
        <begin position="1"/>
        <end position="22"/>
    </location>
</feature>
<gene>
    <name evidence="14" type="ORF">AB9R89_10060</name>
</gene>
<keyword evidence="9 12" id="KW-0249">Electron transport</keyword>
<proteinExistence type="inferred from homology"/>
<comment type="subcellular location">
    <subcellularLocation>
        <location evidence="1 12">Periplasm</location>
    </subcellularLocation>
</comment>
<comment type="subunit">
    <text evidence="12">Component of the periplasmic nitrate reductase NapAB complex composed of NapA and NapB.</text>
</comment>
<dbReference type="PANTHER" id="PTHR38604:SF1">
    <property type="entry name" value="PERIPLASMIC NITRATE REDUCTASE, ELECTRON TRANSFER SUBUNIT"/>
    <property type="match status" value="1"/>
</dbReference>
<evidence type="ECO:0000256" key="10">
    <source>
        <dbReference type="ARBA" id="ARBA00023004"/>
    </source>
</evidence>
<reference evidence="14 15" key="1">
    <citation type="submission" date="2024-08" db="EMBL/GenBank/DDBJ databases">
        <title>Oceanimonas smirnovii Genome sequencing and assembly.</title>
        <authorList>
            <person name="Tang B."/>
        </authorList>
    </citation>
    <scope>NUCLEOTIDE SEQUENCE [LARGE SCALE GENOMIC DNA]</scope>
    <source>
        <strain evidence="14 15">OS2020-119</strain>
    </source>
</reference>
<evidence type="ECO:0000256" key="5">
    <source>
        <dbReference type="ARBA" id="ARBA00022617"/>
    </source>
</evidence>
<evidence type="ECO:0000256" key="9">
    <source>
        <dbReference type="ARBA" id="ARBA00022982"/>
    </source>
</evidence>
<dbReference type="SUPFAM" id="SSF48695">
    <property type="entry name" value="Multiheme cytochromes"/>
    <property type="match status" value="1"/>
</dbReference>
<feature type="chain" id="PRO_5046638018" description="Periplasmic nitrate reductase, electron transfer subunit" evidence="13">
    <location>
        <begin position="23"/>
        <end position="149"/>
    </location>
</feature>
<dbReference type="PANTHER" id="PTHR38604">
    <property type="entry name" value="PERIPLASMIC NITRATE REDUCTASE, ELECTRON TRANSFER SUBUNIT"/>
    <property type="match status" value="1"/>
</dbReference>
<evidence type="ECO:0000256" key="12">
    <source>
        <dbReference type="PIRNR" id="PIRNR006105"/>
    </source>
</evidence>
<evidence type="ECO:0000256" key="3">
    <source>
        <dbReference type="ARBA" id="ARBA00013773"/>
    </source>
</evidence>
<evidence type="ECO:0000256" key="1">
    <source>
        <dbReference type="ARBA" id="ARBA00004418"/>
    </source>
</evidence>
<keyword evidence="7 13" id="KW-0732">Signal</keyword>
<evidence type="ECO:0000256" key="2">
    <source>
        <dbReference type="ARBA" id="ARBA00007368"/>
    </source>
</evidence>
<dbReference type="Proteomes" id="UP001610706">
    <property type="component" value="Unassembled WGS sequence"/>
</dbReference>
<evidence type="ECO:0000313" key="14">
    <source>
        <dbReference type="EMBL" id="MFH7565665.1"/>
    </source>
</evidence>
<comment type="function">
    <text evidence="12">Electron transfer subunit of the periplasmic nitrate reductase complex NapAB.</text>
</comment>
<evidence type="ECO:0000256" key="11">
    <source>
        <dbReference type="ARBA" id="ARBA00031832"/>
    </source>
</evidence>
<evidence type="ECO:0000256" key="8">
    <source>
        <dbReference type="ARBA" id="ARBA00022764"/>
    </source>
</evidence>
<evidence type="ECO:0000256" key="7">
    <source>
        <dbReference type="ARBA" id="ARBA00022729"/>
    </source>
</evidence>
<keyword evidence="4 12" id="KW-0813">Transport</keyword>
<dbReference type="PIRSF" id="PIRSF006105">
    <property type="entry name" value="NapB"/>
    <property type="match status" value="1"/>
</dbReference>
<sequence>MSITAKHLLAPLLLVLAGLATAAPDAGNMESLRGKMSLDKDPAPSRIADPLKDQGIQDRVYIHQPPLVPHQVRGYEVDLKVNQCLSCHGWKNAAERNAPRVSPTHYENRDGLTLGDISPRRYFCLQCHVPQTGAEPLVDNVFTPVESLR</sequence>
<evidence type="ECO:0000313" key="15">
    <source>
        <dbReference type="Proteomes" id="UP001610706"/>
    </source>
</evidence>
<comment type="caution">
    <text evidence="14">The sequence shown here is derived from an EMBL/GenBank/DDBJ whole genome shotgun (WGS) entry which is preliminary data.</text>
</comment>
<name>A0ABW7P328_9GAMM</name>
<evidence type="ECO:0000256" key="6">
    <source>
        <dbReference type="ARBA" id="ARBA00022723"/>
    </source>
</evidence>
<dbReference type="EMBL" id="JBGFTR010000014">
    <property type="protein sequence ID" value="MFH7565665.1"/>
    <property type="molecule type" value="Genomic_DNA"/>
</dbReference>
<dbReference type="Pfam" id="PF03892">
    <property type="entry name" value="NapB"/>
    <property type="match status" value="1"/>
</dbReference>
<evidence type="ECO:0000256" key="13">
    <source>
        <dbReference type="SAM" id="SignalP"/>
    </source>
</evidence>
<keyword evidence="10" id="KW-0408">Iron</keyword>
<comment type="similarity">
    <text evidence="2 12">Belongs to the NapB family.</text>
</comment>
<dbReference type="InterPro" id="IPR005591">
    <property type="entry name" value="NapB"/>
</dbReference>